<feature type="domain" description="DUF3322" evidence="2">
    <location>
        <begin position="8"/>
        <end position="190"/>
    </location>
</feature>
<feature type="domain" description="Wadjet protein JetD C-terminal" evidence="1">
    <location>
        <begin position="219"/>
        <end position="392"/>
    </location>
</feature>
<protein>
    <recommendedName>
        <fullName evidence="5">DUF3322 and DUF2220 domain-containing protein</fullName>
    </recommendedName>
</protein>
<accession>A0AAN1CTU9</accession>
<evidence type="ECO:0000259" key="1">
    <source>
        <dbReference type="Pfam" id="PF09983"/>
    </source>
</evidence>
<evidence type="ECO:0008006" key="5">
    <source>
        <dbReference type="Google" id="ProtNLM"/>
    </source>
</evidence>
<dbReference type="AlphaFoldDB" id="A0AAN1CTU9"/>
<evidence type="ECO:0000259" key="2">
    <source>
        <dbReference type="Pfam" id="PF11795"/>
    </source>
</evidence>
<evidence type="ECO:0000313" key="4">
    <source>
        <dbReference type="Proteomes" id="UP000092018"/>
    </source>
</evidence>
<dbReference type="InterPro" id="IPR024534">
    <property type="entry name" value="JetD_C"/>
</dbReference>
<dbReference type="InterPro" id="IPR024537">
    <property type="entry name" value="DUF3322"/>
</dbReference>
<dbReference type="KEGG" id="vbr:A6E01_17310"/>
<dbReference type="Pfam" id="PF09983">
    <property type="entry name" value="JetD_C"/>
    <property type="match status" value="1"/>
</dbReference>
<dbReference type="PIRSF" id="PIRSF028408">
    <property type="entry name" value="UCP028408"/>
    <property type="match status" value="1"/>
</dbReference>
<sequence>MAKLIRCSEIKQKLEKRWQGLVWHDEYLSGGAQSPIVVKLPKVTDKQLLHEFVSVQSWLNDLTALEKHQGINIERQAFRYKSMGMQVMPVAIYFSDIESLARYLGKRKQWQAFIATFEQVVTALPQLKPWVRGNLSLLLKHQESWPKLIGVCRYFIDNPQPNCYIRQLDIDGVDTKFIERHKSIIRTLLDEVLAPELINQRFNKLSEHGFERRFNLLYDQPVIRFRLLDSQFTHEFHGMSDLSLPLEQFAQLSLMVDRVYITENKINGLAFPAVNNAIVIFGLGYGVQSLSQVRWLNECQIYYWGDIDTHGYAILSQLRGYFPKTQSLLMDEDTLMSCKSAWGKEGKVHPSDRLANLTEAEHHIYTRLKQDHWRNNLRLEQELIPMSYLYDALKLHSFHL</sequence>
<dbReference type="Pfam" id="PF11795">
    <property type="entry name" value="DUF3322"/>
    <property type="match status" value="1"/>
</dbReference>
<reference evidence="3 4" key="1">
    <citation type="submission" date="2016-06" db="EMBL/GenBank/DDBJ databases">
        <title>Adaptive Radiation by Waves of Gene Transfer Leads to Fine-Scale Resource Partitioning in Marine Microbes.</title>
        <authorList>
            <person name="Hehemann J.-H."/>
            <person name="Arevalo P."/>
            <person name="Datta M.S."/>
            <person name="Yu X."/>
            <person name="Corzett C."/>
            <person name="Henschel A."/>
            <person name="Preheim S.P."/>
            <person name="Timberlake S."/>
            <person name="Alm E.J."/>
            <person name="Polz M.F."/>
        </authorList>
    </citation>
    <scope>NUCLEOTIDE SEQUENCE [LARGE SCALE GENOMIC DNA]</scope>
    <source>
        <strain evidence="3 4">FF50</strain>
    </source>
</reference>
<organism evidence="3 4">
    <name type="scientific">Vibrio breoganii</name>
    <dbReference type="NCBI Taxonomy" id="553239"/>
    <lineage>
        <taxon>Bacteria</taxon>
        <taxon>Pseudomonadati</taxon>
        <taxon>Pseudomonadota</taxon>
        <taxon>Gammaproteobacteria</taxon>
        <taxon>Vibrionales</taxon>
        <taxon>Vibrionaceae</taxon>
        <taxon>Vibrio</taxon>
    </lineage>
</organism>
<evidence type="ECO:0000313" key="3">
    <source>
        <dbReference type="EMBL" id="ANO34940.1"/>
    </source>
</evidence>
<dbReference type="Proteomes" id="UP000092018">
    <property type="component" value="Chromosome 2"/>
</dbReference>
<dbReference type="RefSeq" id="WP_017031465.1">
    <property type="nucleotide sequence ID" value="NZ_CP016178.1"/>
</dbReference>
<dbReference type="InterPro" id="IPR014544">
    <property type="entry name" value="UCP028408"/>
</dbReference>
<dbReference type="EMBL" id="CP016178">
    <property type="protein sequence ID" value="ANO34940.1"/>
    <property type="molecule type" value="Genomic_DNA"/>
</dbReference>
<gene>
    <name evidence="3" type="ORF">A6E01_17310</name>
</gene>
<proteinExistence type="predicted"/>
<name>A0AAN1CTU9_9VIBR</name>